<feature type="region of interest" description="Disordered" evidence="1">
    <location>
        <begin position="72"/>
        <end position="94"/>
    </location>
</feature>
<protein>
    <submittedName>
        <fullName evidence="2">Metallothionein-1E-like isoform X1</fullName>
    </submittedName>
</protein>
<organism evidence="2">
    <name type="scientific">Sus scrofa</name>
    <name type="common">Pig</name>
    <dbReference type="NCBI Taxonomy" id="9823"/>
    <lineage>
        <taxon>Eukaryota</taxon>
        <taxon>Metazoa</taxon>
        <taxon>Chordata</taxon>
        <taxon>Craniata</taxon>
        <taxon>Vertebrata</taxon>
        <taxon>Euteleostomi</taxon>
        <taxon>Mammalia</taxon>
        <taxon>Eutheria</taxon>
        <taxon>Laurasiatheria</taxon>
        <taxon>Artiodactyla</taxon>
        <taxon>Suina</taxon>
        <taxon>Suidae</taxon>
        <taxon>Sus</taxon>
    </lineage>
</organism>
<reference evidence="2" key="1">
    <citation type="journal article" date="2019" name="PeerJ">
        <title>Genes of the pig, Sus scrofa, reconstructed with EvidentialGene.</title>
        <authorList>
            <person name="Gilbert D.G."/>
        </authorList>
    </citation>
    <scope>NUCLEOTIDE SEQUENCE</scope>
</reference>
<dbReference type="EMBL" id="DQIR01049801">
    <property type="protein sequence ID" value="HDA05277.1"/>
    <property type="molecule type" value="Transcribed_RNA"/>
</dbReference>
<dbReference type="EMBL" id="DQIR01047985">
    <property type="protein sequence ID" value="HDA03461.1"/>
    <property type="molecule type" value="Transcribed_RNA"/>
</dbReference>
<dbReference type="EMBL" id="DQIR01049349">
    <property type="protein sequence ID" value="HDA04825.1"/>
    <property type="molecule type" value="Transcribed_RNA"/>
</dbReference>
<accession>A0A480FU19</accession>
<sequence length="94" mass="10447">MRSACMKNIKMRFVYVALLISGAGSPRHQAQQLHLSEAPLQMQPWAHLAQPAGQQEQQLFLQEVHLQALHVQEPAQLQEPPVGQEQLGSMSGGR</sequence>
<proteinExistence type="predicted"/>
<evidence type="ECO:0000256" key="1">
    <source>
        <dbReference type="SAM" id="MobiDB-lite"/>
    </source>
</evidence>
<name>A0A480FU19_PIG</name>
<dbReference type="AlphaFoldDB" id="A0A480FU19"/>
<evidence type="ECO:0000313" key="2">
    <source>
        <dbReference type="EMBL" id="HDA03461.1"/>
    </source>
</evidence>